<dbReference type="PROSITE" id="PS51257">
    <property type="entry name" value="PROKAR_LIPOPROTEIN"/>
    <property type="match status" value="1"/>
</dbReference>
<name>A0A0C1ZA00_9BACT</name>
<dbReference type="AlphaFoldDB" id="A0A0C1ZA00"/>
<proteinExistence type="predicted"/>
<dbReference type="RefSeq" id="WP_052553621.1">
    <property type="nucleotide sequence ID" value="NZ_JMCC02000073.1"/>
</dbReference>
<dbReference type="Proteomes" id="UP000031599">
    <property type="component" value="Unassembled WGS sequence"/>
</dbReference>
<comment type="caution">
    <text evidence="1">The sequence shown here is derived from an EMBL/GenBank/DDBJ whole genome shotgun (WGS) entry which is preliminary data.</text>
</comment>
<evidence type="ECO:0008006" key="3">
    <source>
        <dbReference type="Google" id="ProtNLM"/>
    </source>
</evidence>
<evidence type="ECO:0000313" key="1">
    <source>
        <dbReference type="EMBL" id="KIG14434.1"/>
    </source>
</evidence>
<organism evidence="1 2">
    <name type="scientific">Enhygromyxa salina</name>
    <dbReference type="NCBI Taxonomy" id="215803"/>
    <lineage>
        <taxon>Bacteria</taxon>
        <taxon>Pseudomonadati</taxon>
        <taxon>Myxococcota</taxon>
        <taxon>Polyangia</taxon>
        <taxon>Nannocystales</taxon>
        <taxon>Nannocystaceae</taxon>
        <taxon>Enhygromyxa</taxon>
    </lineage>
</organism>
<evidence type="ECO:0000313" key="2">
    <source>
        <dbReference type="Proteomes" id="UP000031599"/>
    </source>
</evidence>
<protein>
    <recommendedName>
        <fullName evidence="3">Lipoprotein</fullName>
    </recommendedName>
</protein>
<reference evidence="1 2" key="1">
    <citation type="submission" date="2014-12" db="EMBL/GenBank/DDBJ databases">
        <title>Genome assembly of Enhygromyxa salina DSM 15201.</title>
        <authorList>
            <person name="Sharma G."/>
            <person name="Subramanian S."/>
        </authorList>
    </citation>
    <scope>NUCLEOTIDE SEQUENCE [LARGE SCALE GENOMIC DNA]</scope>
    <source>
        <strain evidence="1 2">DSM 15201</strain>
    </source>
</reference>
<dbReference type="EMBL" id="JMCC02000073">
    <property type="protein sequence ID" value="KIG14434.1"/>
    <property type="molecule type" value="Genomic_DNA"/>
</dbReference>
<sequence>MRNGQLRRASWTAGWLALVSLGACTSDPEVHTCVVQEDCPASLSCLQQVCESIALPQVTLLNPEDDQVYPWNGDGSAHTELLTIVAADLVLRPKAESSARVVGDGYLVVFVDEVEVATIDSGDLQAGVQVEVSFDDTPGVHRLRVQARLNDGTDYDNGEGSARSLLWVDDGREHVALRQPWPGDAFSLDSQLIDAEVVAMPGGAVTIAPPSTEQQIGHVHYDAEPFDLCLMEPQCVVGYNGVVPSNEDAFGPVLLPRSEAGMVALTVLVTHHYHTPYFYDDEMGIERQVYSSIQIERTDTVVTPPRP</sequence>
<gene>
    <name evidence="1" type="ORF">DB30_06777</name>
</gene>
<accession>A0A0C1ZA00</accession>